<feature type="region of interest" description="Disordered" evidence="1">
    <location>
        <begin position="109"/>
        <end position="147"/>
    </location>
</feature>
<dbReference type="Proteomes" id="UP001189429">
    <property type="component" value="Unassembled WGS sequence"/>
</dbReference>
<evidence type="ECO:0000313" key="3">
    <source>
        <dbReference type="Proteomes" id="UP001189429"/>
    </source>
</evidence>
<name>A0ABN9QNU7_9DINO</name>
<evidence type="ECO:0000313" key="2">
    <source>
        <dbReference type="EMBL" id="CAK0806696.1"/>
    </source>
</evidence>
<reference evidence="2" key="1">
    <citation type="submission" date="2023-10" db="EMBL/GenBank/DDBJ databases">
        <authorList>
            <person name="Chen Y."/>
            <person name="Shah S."/>
            <person name="Dougan E. K."/>
            <person name="Thang M."/>
            <person name="Chan C."/>
        </authorList>
    </citation>
    <scope>NUCLEOTIDE SEQUENCE [LARGE SCALE GENOMIC DNA]</scope>
</reference>
<feature type="region of interest" description="Disordered" evidence="1">
    <location>
        <begin position="1"/>
        <end position="33"/>
    </location>
</feature>
<keyword evidence="3" id="KW-1185">Reference proteome</keyword>
<organism evidence="2 3">
    <name type="scientific">Prorocentrum cordatum</name>
    <dbReference type="NCBI Taxonomy" id="2364126"/>
    <lineage>
        <taxon>Eukaryota</taxon>
        <taxon>Sar</taxon>
        <taxon>Alveolata</taxon>
        <taxon>Dinophyceae</taxon>
        <taxon>Prorocentrales</taxon>
        <taxon>Prorocentraceae</taxon>
        <taxon>Prorocentrum</taxon>
    </lineage>
</organism>
<comment type="caution">
    <text evidence="2">The sequence shown here is derived from an EMBL/GenBank/DDBJ whole genome shotgun (WGS) entry which is preliminary data.</text>
</comment>
<feature type="compositionally biased region" description="Low complexity" evidence="1">
    <location>
        <begin position="59"/>
        <end position="68"/>
    </location>
</feature>
<proteinExistence type="predicted"/>
<protein>
    <submittedName>
        <fullName evidence="2">Uncharacterized protein</fullName>
    </submittedName>
</protein>
<accession>A0ABN9QNU7</accession>
<sequence length="147" mass="15365">MDALHLRLGLPRSSSSGREGLGHCSSARPSGAAAQLSTAAPVLVVRSVVVEMTVATAEATRATGTSAAQRTSRRQPVLRSVGDVAAEPWRWTTRVASEEDSPELRGVLSLRQHQSLRQEDPCGPWPLPGTPRSSTGSFGGAADTGPL</sequence>
<gene>
    <name evidence="2" type="ORF">PCOR1329_LOCUS12822</name>
</gene>
<dbReference type="EMBL" id="CAUYUJ010003769">
    <property type="protein sequence ID" value="CAK0806696.1"/>
    <property type="molecule type" value="Genomic_DNA"/>
</dbReference>
<feature type="compositionally biased region" description="Low complexity" evidence="1">
    <location>
        <begin position="1"/>
        <end position="18"/>
    </location>
</feature>
<evidence type="ECO:0000256" key="1">
    <source>
        <dbReference type="SAM" id="MobiDB-lite"/>
    </source>
</evidence>
<feature type="region of interest" description="Disordered" evidence="1">
    <location>
        <begin position="59"/>
        <end position="79"/>
    </location>
</feature>